<dbReference type="PRINTS" id="PR00133">
    <property type="entry name" value="GLHYDRLASE3"/>
</dbReference>
<dbReference type="InterPro" id="IPR002772">
    <property type="entry name" value="Glyco_hydro_3_C"/>
</dbReference>
<evidence type="ECO:0000256" key="4">
    <source>
        <dbReference type="ARBA" id="ARBA00022729"/>
    </source>
</evidence>
<sequence length="838" mass="93702">MKIYTFICLCYAYSLLTSTVCGQPAIKSDSGMEREIAARVSGMSLEEKIGQMVQLEVNMITQYNNNYTTDRLSSLSREEMDKVIREFSLQSKYNVKDMYGDDGELSVAGTYACYLLSQDIHYKIGFRLDPEKMINVFATYKTGSILNMLGGLYASTPDMWHQTISQIISASQRYAGIPAIYGLDQVHGTTYSRGGTIFPHHIGMAASFNPSLAQRMGEVCAYETRACGIPWVFCPNLDLGRKPAWSRQYEGLGEDSYLAAEMGKAYLTGLQGENPNRVDKYHVGTCLKHYFGYGIPDNGKDRTPANTNYQELRERYYEPFRKVINKGALSVMTNSSILNGMNGVANKEFLTRWLKDELQWDGVVVTDWGDIENLRVRDHICSTQKEAIKMAVNAGVDLMMVPSTLSYAPLLKELVKDGEVSMKRIDDAVSRVLRLKYRTGLFDTPLYKQSDYPLFGSKTHAKAALDLAIESEVLLKNEGNVLPISAGSRLLVCGPNADTMRGLNGGWTYSWQGNQVEEFSDEYHTILEALKIKFGQQNIVYEPGVCYDEQGDWQQELSPNIDKAVAAAQGVDYIIACVGENSYAETTGNINETALSINQQNLVKALQATGKPVILVLNEGRPRLVHDLVPDSKAIVDILLPGNYGGDALAELLAGDANFSGRLPFTYPSHANSFTTYDFKTCEMRETMPGIYNYDAHADVEWWFGEGLSYTNFEYSNLRVSKKDFCSTDTLILSVDVKNTGSRRGKEVVMLFSSDLYASLTPDNRRLRAFKKIELAPGEMQTVTFAIPAIDLAFVNASQEWALEKGEFAITVKNLHLKLNCTVGETINKLEYNRRKRI</sequence>
<keyword evidence="5 8" id="KW-0378">Hydrolase</keyword>
<organism evidence="8 9">
    <name type="scientific">Bacteroides difficilis</name>
    <dbReference type="NCBI Taxonomy" id="2763021"/>
    <lineage>
        <taxon>Bacteria</taxon>
        <taxon>Pseudomonadati</taxon>
        <taxon>Bacteroidota</taxon>
        <taxon>Bacteroidia</taxon>
        <taxon>Bacteroidales</taxon>
        <taxon>Bacteroidaceae</taxon>
        <taxon>Bacteroides</taxon>
    </lineage>
</organism>
<dbReference type="Pfam" id="PF14310">
    <property type="entry name" value="Fn3-like"/>
    <property type="match status" value="1"/>
</dbReference>
<gene>
    <name evidence="8" type="ORF">H8S67_04040</name>
</gene>
<evidence type="ECO:0000313" key="9">
    <source>
        <dbReference type="Proteomes" id="UP000600600"/>
    </source>
</evidence>
<dbReference type="EMBL" id="JACOOE010000001">
    <property type="protein sequence ID" value="MBC5603841.1"/>
    <property type="molecule type" value="Genomic_DNA"/>
</dbReference>
<protein>
    <recommendedName>
        <fullName evidence="3">beta-glucosidase</fullName>
        <ecNumber evidence="3">3.2.1.21</ecNumber>
    </recommendedName>
</protein>
<evidence type="ECO:0000259" key="7">
    <source>
        <dbReference type="SMART" id="SM01217"/>
    </source>
</evidence>
<reference evidence="8 9" key="1">
    <citation type="submission" date="2020-08" db="EMBL/GenBank/DDBJ databases">
        <title>Genome public.</title>
        <authorList>
            <person name="Liu C."/>
            <person name="Sun Q."/>
        </authorList>
    </citation>
    <scope>NUCLEOTIDE SEQUENCE [LARGE SCALE GENOMIC DNA]</scope>
    <source>
        <strain evidence="8 9">M27</strain>
    </source>
</reference>
<evidence type="ECO:0000313" key="8">
    <source>
        <dbReference type="EMBL" id="MBC5603841.1"/>
    </source>
</evidence>
<dbReference type="Proteomes" id="UP000600600">
    <property type="component" value="Unassembled WGS sequence"/>
</dbReference>
<dbReference type="GO" id="GO:0016787">
    <property type="term" value="F:hydrolase activity"/>
    <property type="evidence" value="ECO:0007669"/>
    <property type="project" value="UniProtKB-KW"/>
</dbReference>
<name>A0ABR7C7R7_9BACE</name>
<evidence type="ECO:0000256" key="6">
    <source>
        <dbReference type="ARBA" id="ARBA00023295"/>
    </source>
</evidence>
<feature type="domain" description="Fibronectin type III-like" evidence="7">
    <location>
        <begin position="747"/>
        <end position="816"/>
    </location>
</feature>
<dbReference type="InterPro" id="IPR026891">
    <property type="entry name" value="Fn3-like"/>
</dbReference>
<dbReference type="Pfam" id="PF01915">
    <property type="entry name" value="Glyco_hydro_3_C"/>
    <property type="match status" value="1"/>
</dbReference>
<proteinExistence type="inferred from homology"/>
<comment type="similarity">
    <text evidence="2">Belongs to the glycosyl hydrolase 3 family.</text>
</comment>
<dbReference type="SUPFAM" id="SSF52279">
    <property type="entry name" value="Beta-D-glucan exohydrolase, C-terminal domain"/>
    <property type="match status" value="1"/>
</dbReference>
<dbReference type="InterPro" id="IPR001764">
    <property type="entry name" value="Glyco_hydro_3_N"/>
</dbReference>
<comment type="catalytic activity">
    <reaction evidence="1">
        <text>Hydrolysis of terminal, non-reducing beta-D-glucosyl residues with release of beta-D-glucose.</text>
        <dbReference type="EC" id="3.2.1.21"/>
    </reaction>
</comment>
<dbReference type="Gene3D" id="3.40.50.1700">
    <property type="entry name" value="Glycoside hydrolase family 3 C-terminal domain"/>
    <property type="match status" value="1"/>
</dbReference>
<evidence type="ECO:0000256" key="5">
    <source>
        <dbReference type="ARBA" id="ARBA00022801"/>
    </source>
</evidence>
<evidence type="ECO:0000256" key="3">
    <source>
        <dbReference type="ARBA" id="ARBA00012744"/>
    </source>
</evidence>
<evidence type="ECO:0000256" key="2">
    <source>
        <dbReference type="ARBA" id="ARBA00005336"/>
    </source>
</evidence>
<dbReference type="PANTHER" id="PTHR30620">
    <property type="entry name" value="PERIPLASMIC BETA-GLUCOSIDASE-RELATED"/>
    <property type="match status" value="1"/>
</dbReference>
<dbReference type="Gene3D" id="3.20.20.300">
    <property type="entry name" value="Glycoside hydrolase, family 3, N-terminal domain"/>
    <property type="match status" value="1"/>
</dbReference>
<dbReference type="InterPro" id="IPR013783">
    <property type="entry name" value="Ig-like_fold"/>
</dbReference>
<keyword evidence="4" id="KW-0732">Signal</keyword>
<dbReference type="InterPro" id="IPR036962">
    <property type="entry name" value="Glyco_hydro_3_N_sf"/>
</dbReference>
<dbReference type="InterPro" id="IPR036881">
    <property type="entry name" value="Glyco_hydro_3_C_sf"/>
</dbReference>
<dbReference type="Pfam" id="PF00933">
    <property type="entry name" value="Glyco_hydro_3"/>
    <property type="match status" value="1"/>
</dbReference>
<keyword evidence="6" id="KW-0326">Glycosidase</keyword>
<dbReference type="InterPro" id="IPR017853">
    <property type="entry name" value="GH"/>
</dbReference>
<keyword evidence="9" id="KW-1185">Reference proteome</keyword>
<evidence type="ECO:0000256" key="1">
    <source>
        <dbReference type="ARBA" id="ARBA00000448"/>
    </source>
</evidence>
<dbReference type="Gene3D" id="2.60.40.10">
    <property type="entry name" value="Immunoglobulins"/>
    <property type="match status" value="1"/>
</dbReference>
<dbReference type="SUPFAM" id="SSF51445">
    <property type="entry name" value="(Trans)glycosidases"/>
    <property type="match status" value="1"/>
</dbReference>
<comment type="caution">
    <text evidence="8">The sequence shown here is derived from an EMBL/GenBank/DDBJ whole genome shotgun (WGS) entry which is preliminary data.</text>
</comment>
<dbReference type="InterPro" id="IPR051915">
    <property type="entry name" value="Cellulose_Degrad_GH3"/>
</dbReference>
<dbReference type="SMART" id="SM01217">
    <property type="entry name" value="Fn3_like"/>
    <property type="match status" value="1"/>
</dbReference>
<dbReference type="EC" id="3.2.1.21" evidence="3"/>
<accession>A0ABR7C7R7</accession>
<dbReference type="PANTHER" id="PTHR30620:SF16">
    <property type="entry name" value="LYSOSOMAL BETA GLUCOSIDASE"/>
    <property type="match status" value="1"/>
</dbReference>